<dbReference type="AlphaFoldDB" id="A0AA35SVF5"/>
<reference evidence="1" key="1">
    <citation type="submission" date="2023-03" db="EMBL/GenBank/DDBJ databases">
        <authorList>
            <person name="Steffen K."/>
            <person name="Cardenas P."/>
        </authorList>
    </citation>
    <scope>NUCLEOTIDE SEQUENCE</scope>
</reference>
<keyword evidence="2" id="KW-1185">Reference proteome</keyword>
<dbReference type="EMBL" id="CASHTH010002847">
    <property type="protein sequence ID" value="CAI8036112.1"/>
    <property type="molecule type" value="Genomic_DNA"/>
</dbReference>
<evidence type="ECO:0000313" key="1">
    <source>
        <dbReference type="EMBL" id="CAI8036112.1"/>
    </source>
</evidence>
<dbReference type="Proteomes" id="UP001174909">
    <property type="component" value="Unassembled WGS sequence"/>
</dbReference>
<dbReference type="PANTHER" id="PTHR46388">
    <property type="entry name" value="NHL REPEAT-CONTAINING PROTEIN 2"/>
    <property type="match status" value="1"/>
</dbReference>
<sequence>MHIFPQLRKLEEKYAEELVVIGVHSAKFPNERDADNVLRAAQRYELKHPVINDAEFKVWRQYACRAWPTLMFVDPAGKVIGKHEGELPYDDFDSLLGKMIAEFDEQGMIDRSNLNLKPDAVEVSSLAFPGKVLADGPGNRLFIADTNHNRIVISDLSGTVRAVVGSGAEDFIDGGYAAAAFNHPQGMELVSDVLYVADTENHAIRRVDLIAETVDTVAGTGEQGNDRRASGPGRQVALSSPWDLAHHEGVLYVAMAGIHQIWRWSLASGIVEPHAGTGAESIDNGPLATATLAQPSGITVGNGLLYFVDSETSSIRSAGIDPAIGRVATLVGIDLFAFGDHDGVEHHVRLQHPIGIEWHEGELFFADTYNHKIKRLVPLTRSVQTVLGSGATGLHDGPGKLATFSEPSGLSFAVFDDGRPSQLYIADTNNHAIRIVDLPNDQVSTLELRGL</sequence>
<name>A0AA35SVF5_GEOBA</name>
<dbReference type="InterPro" id="IPR036249">
    <property type="entry name" value="Thioredoxin-like_sf"/>
</dbReference>
<dbReference type="Gene3D" id="3.40.30.10">
    <property type="entry name" value="Glutaredoxin"/>
    <property type="match status" value="1"/>
</dbReference>
<dbReference type="SUPFAM" id="SSF101898">
    <property type="entry name" value="NHL repeat"/>
    <property type="match status" value="1"/>
</dbReference>
<dbReference type="Gene3D" id="2.120.10.30">
    <property type="entry name" value="TolB, C-terminal domain"/>
    <property type="match status" value="3"/>
</dbReference>
<accession>A0AA35SVF5</accession>
<protein>
    <submittedName>
        <fullName evidence="1">Protein SUPPRESSOR OF QUENCHING 1, chloroplastic</fullName>
    </submittedName>
</protein>
<dbReference type="InterPro" id="IPR011042">
    <property type="entry name" value="6-blade_b-propeller_TolB-like"/>
</dbReference>
<evidence type="ECO:0000313" key="2">
    <source>
        <dbReference type="Proteomes" id="UP001174909"/>
    </source>
</evidence>
<gene>
    <name evidence="1" type="ORF">GBAR_LOCUS20261</name>
</gene>
<organism evidence="1 2">
    <name type="scientific">Geodia barretti</name>
    <name type="common">Barrett's horny sponge</name>
    <dbReference type="NCBI Taxonomy" id="519541"/>
    <lineage>
        <taxon>Eukaryota</taxon>
        <taxon>Metazoa</taxon>
        <taxon>Porifera</taxon>
        <taxon>Demospongiae</taxon>
        <taxon>Heteroscleromorpha</taxon>
        <taxon>Tetractinellida</taxon>
        <taxon>Astrophorina</taxon>
        <taxon>Geodiidae</taxon>
        <taxon>Geodia</taxon>
    </lineage>
</organism>
<proteinExistence type="predicted"/>
<dbReference type="SUPFAM" id="SSF52833">
    <property type="entry name" value="Thioredoxin-like"/>
    <property type="match status" value="1"/>
</dbReference>
<comment type="caution">
    <text evidence="1">The sequence shown here is derived from an EMBL/GenBank/DDBJ whole genome shotgun (WGS) entry which is preliminary data.</text>
</comment>
<dbReference type="PANTHER" id="PTHR46388:SF2">
    <property type="entry name" value="NHL REPEAT-CONTAINING PROTEIN 2"/>
    <property type="match status" value="1"/>
</dbReference>